<name>A0A2A2TDA3_9CYAN</name>
<keyword evidence="2" id="KW-0732">Signal</keyword>
<feature type="signal peptide" evidence="2">
    <location>
        <begin position="1"/>
        <end position="20"/>
    </location>
</feature>
<protein>
    <recommendedName>
        <fullName evidence="5">Beta-Ig-H3/fasciclin</fullName>
    </recommendedName>
</protein>
<evidence type="ECO:0008006" key="5">
    <source>
        <dbReference type="Google" id="ProtNLM"/>
    </source>
</evidence>
<evidence type="ECO:0000313" key="4">
    <source>
        <dbReference type="Proteomes" id="UP000218238"/>
    </source>
</evidence>
<accession>A0A2A2TDA3</accession>
<dbReference type="Proteomes" id="UP000218238">
    <property type="component" value="Unassembled WGS sequence"/>
</dbReference>
<comment type="caution">
    <text evidence="3">The sequence shown here is derived from an EMBL/GenBank/DDBJ whole genome shotgun (WGS) entry which is preliminary data.</text>
</comment>
<evidence type="ECO:0000313" key="3">
    <source>
        <dbReference type="EMBL" id="PAX51693.1"/>
    </source>
</evidence>
<sequence length="69" mass="6378">MKIRIFGIALALGLATVLGACEGGETPPAGSTSSPTGAGEPTDSATTPPAGGAATTPAGAATPKATKSP</sequence>
<dbReference type="RefSeq" id="WP_095723973.1">
    <property type="nucleotide sequence ID" value="NZ_NTFS01000350.1"/>
</dbReference>
<dbReference type="EMBL" id="NTFS01000350">
    <property type="protein sequence ID" value="PAX51693.1"/>
    <property type="molecule type" value="Genomic_DNA"/>
</dbReference>
<organism evidence="3 4">
    <name type="scientific">Brunnivagina elsteri CCALA 953</name>
    <dbReference type="NCBI Taxonomy" id="987040"/>
    <lineage>
        <taxon>Bacteria</taxon>
        <taxon>Bacillati</taxon>
        <taxon>Cyanobacteriota</taxon>
        <taxon>Cyanophyceae</taxon>
        <taxon>Nostocales</taxon>
        <taxon>Calotrichaceae</taxon>
        <taxon>Brunnivagina</taxon>
    </lineage>
</organism>
<proteinExistence type="predicted"/>
<evidence type="ECO:0000256" key="1">
    <source>
        <dbReference type="SAM" id="MobiDB-lite"/>
    </source>
</evidence>
<dbReference type="AlphaFoldDB" id="A0A2A2TDA3"/>
<reference evidence="3 4" key="1">
    <citation type="submission" date="2017-08" db="EMBL/GenBank/DDBJ databases">
        <title>Draft genome sequence of filamentous cyanobacterium Calothrix elsteri CCALA 953.</title>
        <authorList>
            <person name="Gagunashvili A.N."/>
            <person name="Elster J."/>
            <person name="Andresson O.S."/>
        </authorList>
    </citation>
    <scope>NUCLEOTIDE SEQUENCE [LARGE SCALE GENOMIC DNA]</scope>
    <source>
        <strain evidence="3 4">CCALA 953</strain>
    </source>
</reference>
<feature type="compositionally biased region" description="Low complexity" evidence="1">
    <location>
        <begin position="45"/>
        <end position="69"/>
    </location>
</feature>
<feature type="region of interest" description="Disordered" evidence="1">
    <location>
        <begin position="20"/>
        <end position="69"/>
    </location>
</feature>
<gene>
    <name evidence="3" type="ORF">CK510_23415</name>
</gene>
<keyword evidence="4" id="KW-1185">Reference proteome</keyword>
<evidence type="ECO:0000256" key="2">
    <source>
        <dbReference type="SAM" id="SignalP"/>
    </source>
</evidence>
<feature type="chain" id="PRO_5012132665" description="Beta-Ig-H3/fasciclin" evidence="2">
    <location>
        <begin position="21"/>
        <end position="69"/>
    </location>
</feature>
<dbReference type="PROSITE" id="PS51257">
    <property type="entry name" value="PROKAR_LIPOPROTEIN"/>
    <property type="match status" value="1"/>
</dbReference>